<evidence type="ECO:0000259" key="1">
    <source>
        <dbReference type="SMART" id="SM00829"/>
    </source>
</evidence>
<dbReference type="Gene3D" id="3.40.50.720">
    <property type="entry name" value="NAD(P)-binding Rossmann-like Domain"/>
    <property type="match status" value="1"/>
</dbReference>
<dbReference type="AlphaFoldDB" id="A0A562U718"/>
<evidence type="ECO:0000313" key="3">
    <source>
        <dbReference type="Proteomes" id="UP000317010"/>
    </source>
</evidence>
<sequence length="331" mass="35265">MKAAVMYQQGGLPQYTDFPEPIAQNDDELLVTVKAVAIKHLDKSRASGKHYSSDEKATSGRVIGGDGICVLADGTRVYGMGISGMLAEKATIHKDRIVKIPEGLDDVSAAALPNAVIGAAMGLKFKADIQPGDVVLINGATGFTGRVAVQIAKHYGAKKVIVTGRNQQSLNDLLSLGADETVGLLQDDESFKAQLTGIHSLTPIDVIIDYLWGHTAEMILACIKGKGSFTNKIRYVSVGNMAGDLIQLSAANLRSIDLQLTGSGLGAWSKAQVGQLFSEILPEMFQLAATGKLKVDTIKVKLEGIAELWNLDVPNGERLVVTIKPHLNPPR</sequence>
<accession>A0A562U718</accession>
<dbReference type="Pfam" id="PF00107">
    <property type="entry name" value="ADH_zinc_N"/>
    <property type="match status" value="1"/>
</dbReference>
<dbReference type="SMART" id="SM00829">
    <property type="entry name" value="PKS_ER"/>
    <property type="match status" value="1"/>
</dbReference>
<gene>
    <name evidence="2" type="ORF">JN11_01774</name>
</gene>
<dbReference type="OrthoDB" id="9787435at2"/>
<dbReference type="SUPFAM" id="SSF50129">
    <property type="entry name" value="GroES-like"/>
    <property type="match status" value="1"/>
</dbReference>
<reference evidence="2 3" key="1">
    <citation type="submission" date="2019-07" db="EMBL/GenBank/DDBJ databases">
        <title>Genomic Encyclopedia of Archaeal and Bacterial Type Strains, Phase II (KMG-II): from individual species to whole genera.</title>
        <authorList>
            <person name="Goeker M."/>
        </authorList>
    </citation>
    <scope>NUCLEOTIDE SEQUENCE [LARGE SCALE GENOMIC DNA]</scope>
    <source>
        <strain evidence="2 3">ATCC BAA-1854</strain>
    </source>
</reference>
<dbReference type="RefSeq" id="WP_144911705.1">
    <property type="nucleotide sequence ID" value="NZ_VLLI01000004.1"/>
</dbReference>
<dbReference type="InterPro" id="IPR036291">
    <property type="entry name" value="NAD(P)-bd_dom_sf"/>
</dbReference>
<comment type="caution">
    <text evidence="2">The sequence shown here is derived from an EMBL/GenBank/DDBJ whole genome shotgun (WGS) entry which is preliminary data.</text>
</comment>
<dbReference type="InterPro" id="IPR011032">
    <property type="entry name" value="GroES-like_sf"/>
</dbReference>
<dbReference type="EMBL" id="VLLI01000004">
    <property type="protein sequence ID" value="TWJ01623.1"/>
    <property type="molecule type" value="Genomic_DNA"/>
</dbReference>
<dbReference type="Proteomes" id="UP000317010">
    <property type="component" value="Unassembled WGS sequence"/>
</dbReference>
<dbReference type="Gene3D" id="3.90.180.10">
    <property type="entry name" value="Medium-chain alcohol dehydrogenases, catalytic domain"/>
    <property type="match status" value="1"/>
</dbReference>
<protein>
    <submittedName>
        <fullName evidence="2">NADPH:quinone reductase-like Zn-dependent oxidoreductase</fullName>
    </submittedName>
</protein>
<dbReference type="InterPro" id="IPR020843">
    <property type="entry name" value="ER"/>
</dbReference>
<name>A0A562U718_9SPHI</name>
<dbReference type="SUPFAM" id="SSF51735">
    <property type="entry name" value="NAD(P)-binding Rossmann-fold domains"/>
    <property type="match status" value="1"/>
</dbReference>
<organism evidence="2 3">
    <name type="scientific">Mucilaginibacter frigoritolerans</name>
    <dbReference type="NCBI Taxonomy" id="652788"/>
    <lineage>
        <taxon>Bacteria</taxon>
        <taxon>Pseudomonadati</taxon>
        <taxon>Bacteroidota</taxon>
        <taxon>Sphingobacteriia</taxon>
        <taxon>Sphingobacteriales</taxon>
        <taxon>Sphingobacteriaceae</taxon>
        <taxon>Mucilaginibacter</taxon>
    </lineage>
</organism>
<feature type="domain" description="Enoyl reductase (ER)" evidence="1">
    <location>
        <begin position="11"/>
        <end position="308"/>
    </location>
</feature>
<proteinExistence type="predicted"/>
<dbReference type="InterPro" id="IPR051397">
    <property type="entry name" value="Zn-ADH-like_protein"/>
</dbReference>
<dbReference type="InterPro" id="IPR013149">
    <property type="entry name" value="ADH-like_C"/>
</dbReference>
<dbReference type="GO" id="GO:0016491">
    <property type="term" value="F:oxidoreductase activity"/>
    <property type="evidence" value="ECO:0007669"/>
    <property type="project" value="InterPro"/>
</dbReference>
<keyword evidence="3" id="KW-1185">Reference proteome</keyword>
<dbReference type="PANTHER" id="PTHR43677">
    <property type="entry name" value="SHORT-CHAIN DEHYDROGENASE/REDUCTASE"/>
    <property type="match status" value="1"/>
</dbReference>
<dbReference type="PANTHER" id="PTHR43677:SF11">
    <property type="entry name" value="ZINC-CONTAINING ALCOHOL DEHYDROGENASE"/>
    <property type="match status" value="1"/>
</dbReference>
<evidence type="ECO:0000313" key="2">
    <source>
        <dbReference type="EMBL" id="TWJ01623.1"/>
    </source>
</evidence>